<proteinExistence type="predicted"/>
<keyword evidence="3" id="KW-1133">Transmembrane helix</keyword>
<evidence type="ECO:0000256" key="1">
    <source>
        <dbReference type="ARBA" id="ARBA00004370"/>
    </source>
</evidence>
<evidence type="ECO:0000313" key="6">
    <source>
        <dbReference type="Proteomes" id="UP000289738"/>
    </source>
</evidence>
<dbReference type="STRING" id="3818.A0A445D1C1"/>
<sequence length="104" mass="11397">MIDGIIIFPAWSASGKGKLEIFNRVDIKVISKNERRAGDSKKPLYGCSGIIGGAVGGWMNDRLGQASPTAIRGAFVCINDLLITFGQFLSYIINLEFTKVYLLR</sequence>
<evidence type="ECO:0000313" key="5">
    <source>
        <dbReference type="EMBL" id="RYR56971.1"/>
    </source>
</evidence>
<keyword evidence="2" id="KW-0812">Transmembrane</keyword>
<evidence type="ECO:0008006" key="7">
    <source>
        <dbReference type="Google" id="ProtNLM"/>
    </source>
</evidence>
<dbReference type="InterPro" id="IPR005828">
    <property type="entry name" value="MFS_sugar_transport-like"/>
</dbReference>
<dbReference type="Proteomes" id="UP000289738">
    <property type="component" value="Chromosome A05"/>
</dbReference>
<accession>A0A445D1C1</accession>
<dbReference type="InterPro" id="IPR036259">
    <property type="entry name" value="MFS_trans_sf"/>
</dbReference>
<dbReference type="AlphaFoldDB" id="A0A445D1C1"/>
<dbReference type="Pfam" id="PF00083">
    <property type="entry name" value="Sugar_tr"/>
    <property type="match status" value="1"/>
</dbReference>
<evidence type="ECO:0000256" key="4">
    <source>
        <dbReference type="ARBA" id="ARBA00023136"/>
    </source>
</evidence>
<dbReference type="Gene3D" id="1.20.1250.20">
    <property type="entry name" value="MFS general substrate transporter like domains"/>
    <property type="match status" value="1"/>
</dbReference>
<keyword evidence="4" id="KW-0472">Membrane</keyword>
<dbReference type="EMBL" id="SDMP01000005">
    <property type="protein sequence ID" value="RYR56971.1"/>
    <property type="molecule type" value="Genomic_DNA"/>
</dbReference>
<organism evidence="5 6">
    <name type="scientific">Arachis hypogaea</name>
    <name type="common">Peanut</name>
    <dbReference type="NCBI Taxonomy" id="3818"/>
    <lineage>
        <taxon>Eukaryota</taxon>
        <taxon>Viridiplantae</taxon>
        <taxon>Streptophyta</taxon>
        <taxon>Embryophyta</taxon>
        <taxon>Tracheophyta</taxon>
        <taxon>Spermatophyta</taxon>
        <taxon>Magnoliopsida</taxon>
        <taxon>eudicotyledons</taxon>
        <taxon>Gunneridae</taxon>
        <taxon>Pentapetalae</taxon>
        <taxon>rosids</taxon>
        <taxon>fabids</taxon>
        <taxon>Fabales</taxon>
        <taxon>Fabaceae</taxon>
        <taxon>Papilionoideae</taxon>
        <taxon>50 kb inversion clade</taxon>
        <taxon>dalbergioids sensu lato</taxon>
        <taxon>Dalbergieae</taxon>
        <taxon>Pterocarpus clade</taxon>
        <taxon>Arachis</taxon>
    </lineage>
</organism>
<protein>
    <recommendedName>
        <fullName evidence="7">Major facilitator superfamily (MFS) profile domain-containing protein</fullName>
    </recommendedName>
</protein>
<evidence type="ECO:0000256" key="3">
    <source>
        <dbReference type="ARBA" id="ARBA00022989"/>
    </source>
</evidence>
<dbReference type="GO" id="GO:0022857">
    <property type="term" value="F:transmembrane transporter activity"/>
    <property type="evidence" value="ECO:0007669"/>
    <property type="project" value="InterPro"/>
</dbReference>
<comment type="subcellular location">
    <subcellularLocation>
        <location evidence="1">Membrane</location>
    </subcellularLocation>
</comment>
<gene>
    <name evidence="5" type="ORF">Ahy_A05g022712</name>
</gene>
<reference evidence="5 6" key="1">
    <citation type="submission" date="2019-01" db="EMBL/GenBank/DDBJ databases">
        <title>Sequencing of cultivated peanut Arachis hypogaea provides insights into genome evolution and oil improvement.</title>
        <authorList>
            <person name="Chen X."/>
        </authorList>
    </citation>
    <scope>NUCLEOTIDE SEQUENCE [LARGE SCALE GENOMIC DNA]</scope>
    <source>
        <strain evidence="6">cv. Fuhuasheng</strain>
        <tissue evidence="5">Leaves</tissue>
    </source>
</reference>
<evidence type="ECO:0000256" key="2">
    <source>
        <dbReference type="ARBA" id="ARBA00022692"/>
    </source>
</evidence>
<comment type="caution">
    <text evidence="5">The sequence shown here is derived from an EMBL/GenBank/DDBJ whole genome shotgun (WGS) entry which is preliminary data.</text>
</comment>
<keyword evidence="6" id="KW-1185">Reference proteome</keyword>
<dbReference type="GO" id="GO:0016020">
    <property type="term" value="C:membrane"/>
    <property type="evidence" value="ECO:0007669"/>
    <property type="project" value="UniProtKB-SubCell"/>
</dbReference>
<name>A0A445D1C1_ARAHY</name>